<protein>
    <recommendedName>
        <fullName evidence="1">AB hydrolase-1 domain-containing protein</fullName>
    </recommendedName>
</protein>
<dbReference type="InterPro" id="IPR029058">
    <property type="entry name" value="AB_hydrolase_fold"/>
</dbReference>
<dbReference type="PANTHER" id="PTHR43798:SF33">
    <property type="entry name" value="HYDROLASE, PUTATIVE (AFU_ORTHOLOGUE AFUA_2G14860)-RELATED"/>
    <property type="match status" value="1"/>
</dbReference>
<dbReference type="GO" id="GO:0003824">
    <property type="term" value="F:catalytic activity"/>
    <property type="evidence" value="ECO:0007669"/>
    <property type="project" value="InterPro"/>
</dbReference>
<accession>A0A2K9LJ02</accession>
<reference evidence="3" key="1">
    <citation type="submission" date="2017-08" db="EMBL/GenBank/DDBJ databases">
        <title>Direct submision.</title>
        <authorList>
            <person name="Kim S.-J."/>
            <person name="Rhee S.-K."/>
        </authorList>
    </citation>
    <scope>NUCLEOTIDE SEQUENCE [LARGE SCALE GENOMIC DNA]</scope>
    <source>
        <strain evidence="3">GI5</strain>
    </source>
</reference>
<sequence>MKKWIFSIFVTAIVGIAIFFVESDKHVSVKEHHRADPADRFHEGQTGITRYRVSGEGKTVILIHAFNGYLESWDPNVSELVKAGFKVVTYDLWGRGLSDRPLINYELADFRIQLREIVELSGGGSVYLVGASFGSVVAADYALHYPDQVKKVVFIGPAGWPGDTGNEDAFLALPFFPDMIFGLFGRQIIEPIVEAYLHDPKAHQWAIDRWSEYASLPSFGRVALLTMRNSPVRDYTEGWSAFGSLNKPNIFIWGKQDISFPVENSIKAKLLVPNTKLIEVEDAAHWVNIENPRIVNGAIIDFFGL</sequence>
<dbReference type="RefSeq" id="WP_101893644.1">
    <property type="nucleotide sequence ID" value="NZ_CP022684.1"/>
</dbReference>
<dbReference type="InterPro" id="IPR050266">
    <property type="entry name" value="AB_hydrolase_sf"/>
</dbReference>
<dbReference type="EMBL" id="CP022684">
    <property type="protein sequence ID" value="AUM12308.1"/>
    <property type="molecule type" value="Genomic_DNA"/>
</dbReference>
<evidence type="ECO:0000313" key="2">
    <source>
        <dbReference type="EMBL" id="AUM12308.1"/>
    </source>
</evidence>
<dbReference type="Pfam" id="PF00561">
    <property type="entry name" value="Abhydrolase_1"/>
    <property type="match status" value="1"/>
</dbReference>
<dbReference type="OrthoDB" id="7055710at2"/>
<dbReference type="InterPro" id="IPR000073">
    <property type="entry name" value="AB_hydrolase_1"/>
</dbReference>
<dbReference type="AlphaFoldDB" id="A0A2K9LJ02"/>
<dbReference type="GO" id="GO:0016020">
    <property type="term" value="C:membrane"/>
    <property type="evidence" value="ECO:0007669"/>
    <property type="project" value="TreeGrafter"/>
</dbReference>
<gene>
    <name evidence="2" type="ORF">Kalk_07725</name>
</gene>
<name>A0A2K9LJ02_9GAMM</name>
<evidence type="ECO:0000259" key="1">
    <source>
        <dbReference type="Pfam" id="PF00561"/>
    </source>
</evidence>
<evidence type="ECO:0000313" key="3">
    <source>
        <dbReference type="Proteomes" id="UP000235116"/>
    </source>
</evidence>
<proteinExistence type="predicted"/>
<keyword evidence="3" id="KW-1185">Reference proteome</keyword>
<dbReference type="PRINTS" id="PR00111">
    <property type="entry name" value="ABHYDROLASE"/>
</dbReference>
<feature type="domain" description="AB hydrolase-1" evidence="1">
    <location>
        <begin position="59"/>
        <end position="292"/>
    </location>
</feature>
<organism evidence="2 3">
    <name type="scientific">Ketobacter alkanivorans</name>
    <dbReference type="NCBI Taxonomy" id="1917421"/>
    <lineage>
        <taxon>Bacteria</taxon>
        <taxon>Pseudomonadati</taxon>
        <taxon>Pseudomonadota</taxon>
        <taxon>Gammaproteobacteria</taxon>
        <taxon>Pseudomonadales</taxon>
        <taxon>Ketobacteraceae</taxon>
        <taxon>Ketobacter</taxon>
    </lineage>
</organism>
<dbReference type="Gene3D" id="3.40.50.1820">
    <property type="entry name" value="alpha/beta hydrolase"/>
    <property type="match status" value="1"/>
</dbReference>
<dbReference type="PRINTS" id="PR00412">
    <property type="entry name" value="EPOXHYDRLASE"/>
</dbReference>
<dbReference type="PANTHER" id="PTHR43798">
    <property type="entry name" value="MONOACYLGLYCEROL LIPASE"/>
    <property type="match status" value="1"/>
</dbReference>
<dbReference type="InterPro" id="IPR000639">
    <property type="entry name" value="Epox_hydrolase-like"/>
</dbReference>
<dbReference type="SUPFAM" id="SSF53474">
    <property type="entry name" value="alpha/beta-Hydrolases"/>
    <property type="match status" value="1"/>
</dbReference>
<dbReference type="KEGG" id="kak:Kalk_07725"/>
<dbReference type="Proteomes" id="UP000235116">
    <property type="component" value="Chromosome"/>
</dbReference>